<accession>A0ABW3T174</accession>
<dbReference type="RefSeq" id="WP_377353438.1">
    <property type="nucleotide sequence ID" value="NZ_JBHTLQ010000017.1"/>
</dbReference>
<comment type="similarity">
    <text evidence="1 5">Belongs to the carotenoid oxygenase family.</text>
</comment>
<keyword evidence="5" id="KW-0223">Dioxygenase</keyword>
<dbReference type="PANTHER" id="PTHR10543:SF89">
    <property type="entry name" value="CAROTENOID 9,10(9',10')-CLEAVAGE DIOXYGENASE 1"/>
    <property type="match status" value="1"/>
</dbReference>
<dbReference type="PANTHER" id="PTHR10543">
    <property type="entry name" value="BETA-CAROTENE DIOXYGENASE"/>
    <property type="match status" value="1"/>
</dbReference>
<sequence length="463" mass="51354">MDGEVRINPYLAGNFAPIRSEDDFDLKVTKGQIPKDLRGTLYRTGPNPQFEPRDPNYHWFTGDGMIHGFRVEGGKISYRNRYVRTPKWELEHEHGRSLFAGFNPMASDPIAFGKDGGVANTNIVWHAGKLLALEEGHMPFEIEPGTLKSLGYVEPYAGRVTAHPKMDPKTGEMVWFAYGVGDAPLSDMISYGVTDASGKVVRRSDFQAPYGAMMHDFMVTENYVLFPVMPLTGSLERAMKGLPAYAWEPEKPAYVGVMRRDADVSTIRWFHTGACYVFHPMNAYEQDGKLIADVFRYDSAPLFPLADGRRGDKSAARLARWTLDLSGDSDAIQEEMLDDLDGEFPRFDERLAGSGYRHGWFAGDTTRSGSVKLNSIAHIDLTTGKRSVYEFTGGDLVSEPVFTPTSDSAPEGQGWLTAVAWRAAENRSDFLVFDAQDVAAGPIAVAEVPRRVPFGFHGNWVAG</sequence>
<proteinExistence type="inferred from homology"/>
<evidence type="ECO:0000256" key="5">
    <source>
        <dbReference type="RuleBase" id="RU364048"/>
    </source>
</evidence>
<evidence type="ECO:0000256" key="4">
    <source>
        <dbReference type="ARBA" id="ARBA00023004"/>
    </source>
</evidence>
<evidence type="ECO:0000256" key="2">
    <source>
        <dbReference type="ARBA" id="ARBA00022723"/>
    </source>
</evidence>
<dbReference type="EC" id="1.13.11.-" evidence="5"/>
<dbReference type="InterPro" id="IPR004294">
    <property type="entry name" value="Carotenoid_Oase"/>
</dbReference>
<reference evidence="7" key="1">
    <citation type="journal article" date="2019" name="Int. J. Syst. Evol. Microbiol.">
        <title>The Global Catalogue of Microorganisms (GCM) 10K type strain sequencing project: providing services to taxonomists for standard genome sequencing and annotation.</title>
        <authorList>
            <consortium name="The Broad Institute Genomics Platform"/>
            <consortium name="The Broad Institute Genome Sequencing Center for Infectious Disease"/>
            <person name="Wu L."/>
            <person name="Ma J."/>
        </authorList>
    </citation>
    <scope>NUCLEOTIDE SEQUENCE [LARGE SCALE GENOMIC DNA]</scope>
    <source>
        <strain evidence="7">CCUG 55074</strain>
    </source>
</reference>
<dbReference type="EMBL" id="JBHTLQ010000017">
    <property type="protein sequence ID" value="MFD1190837.1"/>
    <property type="molecule type" value="Genomic_DNA"/>
</dbReference>
<keyword evidence="7" id="KW-1185">Reference proteome</keyword>
<evidence type="ECO:0000256" key="3">
    <source>
        <dbReference type="ARBA" id="ARBA00023002"/>
    </source>
</evidence>
<evidence type="ECO:0000313" key="6">
    <source>
        <dbReference type="EMBL" id="MFD1190837.1"/>
    </source>
</evidence>
<dbReference type="Proteomes" id="UP001597216">
    <property type="component" value="Unassembled WGS sequence"/>
</dbReference>
<comment type="cofactor">
    <cofactor evidence="5">
        <name>Fe(2+)</name>
        <dbReference type="ChEBI" id="CHEBI:29033"/>
    </cofactor>
    <text evidence="5">Binds 1 Fe(2+) ion per subunit.</text>
</comment>
<evidence type="ECO:0000313" key="7">
    <source>
        <dbReference type="Proteomes" id="UP001597216"/>
    </source>
</evidence>
<keyword evidence="4 5" id="KW-0408">Iron</keyword>
<keyword evidence="3 5" id="KW-0560">Oxidoreductase</keyword>
<gene>
    <name evidence="6" type="ORF">ACFQ27_09625</name>
</gene>
<keyword evidence="2 5" id="KW-0479">Metal-binding</keyword>
<protein>
    <recommendedName>
        <fullName evidence="5">Dioxygenase</fullName>
        <ecNumber evidence="5">1.13.11.-</ecNumber>
    </recommendedName>
</protein>
<organism evidence="6 7">
    <name type="scientific">Phenylobacterium conjunctum</name>
    <dbReference type="NCBI Taxonomy" id="1298959"/>
    <lineage>
        <taxon>Bacteria</taxon>
        <taxon>Pseudomonadati</taxon>
        <taxon>Pseudomonadota</taxon>
        <taxon>Alphaproteobacteria</taxon>
        <taxon>Caulobacterales</taxon>
        <taxon>Caulobacteraceae</taxon>
        <taxon>Phenylobacterium</taxon>
    </lineage>
</organism>
<evidence type="ECO:0000256" key="1">
    <source>
        <dbReference type="ARBA" id="ARBA00006787"/>
    </source>
</evidence>
<name>A0ABW3T174_9CAUL</name>
<comment type="caution">
    <text evidence="6">The sequence shown here is derived from an EMBL/GenBank/DDBJ whole genome shotgun (WGS) entry which is preliminary data.</text>
</comment>
<dbReference type="Pfam" id="PF03055">
    <property type="entry name" value="RPE65"/>
    <property type="match status" value="1"/>
</dbReference>